<keyword evidence="1" id="KW-0472">Membrane</keyword>
<feature type="transmembrane region" description="Helical" evidence="1">
    <location>
        <begin position="133"/>
        <end position="159"/>
    </location>
</feature>
<proteinExistence type="predicted"/>
<sequence>MIQWMITTMIFNQIGIKTSGNPLHPIHFEFHHRETLIISNNDDDVKEYDYDYDDPKTEGNSHIRKKRAAKWSPDYDLYGQWAEEYYAQYESAELSIAEGRAPKGDLIDQLLRKAPNKTEEELLRRESQKKKKAVLETGLIIGTWIVGILVVVCVVQILAKRVLFRIFCDFCDVLRFKDKTSRFLSTFEPGVYVHKNGEKEHYTPTEEELEALKEVRKLMYSVY</sequence>
<dbReference type="Proteomes" id="UP000499080">
    <property type="component" value="Unassembled WGS sequence"/>
</dbReference>
<comment type="caution">
    <text evidence="2">The sequence shown here is derived from an EMBL/GenBank/DDBJ whole genome shotgun (WGS) entry which is preliminary data.</text>
</comment>
<reference evidence="2 3" key="1">
    <citation type="journal article" date="2019" name="Sci. Rep.">
        <title>Orb-weaving spider Araneus ventricosus genome elucidates the spidroin gene catalogue.</title>
        <authorList>
            <person name="Kono N."/>
            <person name="Nakamura H."/>
            <person name="Ohtoshi R."/>
            <person name="Moran D.A.P."/>
            <person name="Shinohara A."/>
            <person name="Yoshida Y."/>
            <person name="Fujiwara M."/>
            <person name="Mori M."/>
            <person name="Tomita M."/>
            <person name="Arakawa K."/>
        </authorList>
    </citation>
    <scope>NUCLEOTIDE SEQUENCE [LARGE SCALE GENOMIC DNA]</scope>
</reference>
<evidence type="ECO:0000313" key="2">
    <source>
        <dbReference type="EMBL" id="GBN84405.1"/>
    </source>
</evidence>
<keyword evidence="3" id="KW-1185">Reference proteome</keyword>
<evidence type="ECO:0000256" key="1">
    <source>
        <dbReference type="SAM" id="Phobius"/>
    </source>
</evidence>
<dbReference type="EMBL" id="BGPR01020339">
    <property type="protein sequence ID" value="GBN84405.1"/>
    <property type="molecule type" value="Genomic_DNA"/>
</dbReference>
<protein>
    <submittedName>
        <fullName evidence="2">Uncharacterized protein</fullName>
    </submittedName>
</protein>
<keyword evidence="1" id="KW-1133">Transmembrane helix</keyword>
<keyword evidence="1" id="KW-0812">Transmembrane</keyword>
<gene>
    <name evidence="2" type="ORF">AVEN_80343_1</name>
</gene>
<name>A0A4Y2SAX0_ARAVE</name>
<accession>A0A4Y2SAX0</accession>
<organism evidence="2 3">
    <name type="scientific">Araneus ventricosus</name>
    <name type="common">Orbweaver spider</name>
    <name type="synonym">Epeira ventricosa</name>
    <dbReference type="NCBI Taxonomy" id="182803"/>
    <lineage>
        <taxon>Eukaryota</taxon>
        <taxon>Metazoa</taxon>
        <taxon>Ecdysozoa</taxon>
        <taxon>Arthropoda</taxon>
        <taxon>Chelicerata</taxon>
        <taxon>Arachnida</taxon>
        <taxon>Araneae</taxon>
        <taxon>Araneomorphae</taxon>
        <taxon>Entelegynae</taxon>
        <taxon>Araneoidea</taxon>
        <taxon>Araneidae</taxon>
        <taxon>Araneus</taxon>
    </lineage>
</organism>
<dbReference type="AlphaFoldDB" id="A0A4Y2SAX0"/>
<dbReference type="OrthoDB" id="6435780at2759"/>
<evidence type="ECO:0000313" key="3">
    <source>
        <dbReference type="Proteomes" id="UP000499080"/>
    </source>
</evidence>